<dbReference type="AlphaFoldDB" id="A0A286G377"/>
<dbReference type="EMBL" id="OCNH01000002">
    <property type="protein sequence ID" value="SOD90000.1"/>
    <property type="molecule type" value="Genomic_DNA"/>
</dbReference>
<name>A0A286G377_9BACT</name>
<dbReference type="InterPro" id="IPR019251">
    <property type="entry name" value="DUF2231_TM"/>
</dbReference>
<organism evidence="3 4">
    <name type="scientific">Spirosoma fluviale</name>
    <dbReference type="NCBI Taxonomy" id="1597977"/>
    <lineage>
        <taxon>Bacteria</taxon>
        <taxon>Pseudomonadati</taxon>
        <taxon>Bacteroidota</taxon>
        <taxon>Cytophagia</taxon>
        <taxon>Cytophagales</taxon>
        <taxon>Cytophagaceae</taxon>
        <taxon>Spirosoma</taxon>
    </lineage>
</organism>
<feature type="transmembrane region" description="Helical" evidence="1">
    <location>
        <begin position="113"/>
        <end position="131"/>
    </location>
</feature>
<evidence type="ECO:0000259" key="2">
    <source>
        <dbReference type="Pfam" id="PF09990"/>
    </source>
</evidence>
<keyword evidence="1" id="KW-0812">Transmembrane</keyword>
<proteinExistence type="predicted"/>
<feature type="transmembrane region" description="Helical" evidence="1">
    <location>
        <begin position="46"/>
        <end position="68"/>
    </location>
</feature>
<reference evidence="4" key="1">
    <citation type="submission" date="2017-09" db="EMBL/GenBank/DDBJ databases">
        <authorList>
            <person name="Varghese N."/>
            <person name="Submissions S."/>
        </authorList>
    </citation>
    <scope>NUCLEOTIDE SEQUENCE [LARGE SCALE GENOMIC DNA]</scope>
    <source>
        <strain evidence="4">DSM 29961</strain>
    </source>
</reference>
<feature type="transmembrane region" description="Helical" evidence="1">
    <location>
        <begin position="12"/>
        <end position="34"/>
    </location>
</feature>
<protein>
    <submittedName>
        <fullName evidence="3">Uncharacterized membrane protein</fullName>
    </submittedName>
</protein>
<keyword evidence="1" id="KW-1133">Transmembrane helix</keyword>
<evidence type="ECO:0000313" key="4">
    <source>
        <dbReference type="Proteomes" id="UP000219452"/>
    </source>
</evidence>
<feature type="transmembrane region" description="Helical" evidence="1">
    <location>
        <begin position="80"/>
        <end position="101"/>
    </location>
</feature>
<accession>A0A286G377</accession>
<keyword evidence="4" id="KW-1185">Reference proteome</keyword>
<sequence length="165" mass="17451">MESRAKVAGHPAHPILVVFPLGLLLTSVSFDIIFLFNDNSTMAVVAYWMITAGLLWGVIAAVPGLIDWMAIPAATRAKRIGLFHALGNVAVILLFGLSWWLRTDEPGHQPPTLALICSFAAFAVGGLSGWLGGELVDRLGVGVDPDAHLNAPSSLSGRPAGEMSR</sequence>
<dbReference type="OrthoDB" id="593800at2"/>
<feature type="domain" description="DUF2231" evidence="2">
    <location>
        <begin position="9"/>
        <end position="145"/>
    </location>
</feature>
<evidence type="ECO:0000256" key="1">
    <source>
        <dbReference type="SAM" id="Phobius"/>
    </source>
</evidence>
<dbReference type="Pfam" id="PF09990">
    <property type="entry name" value="DUF2231"/>
    <property type="match status" value="1"/>
</dbReference>
<evidence type="ECO:0000313" key="3">
    <source>
        <dbReference type="EMBL" id="SOD90000.1"/>
    </source>
</evidence>
<dbReference type="Proteomes" id="UP000219452">
    <property type="component" value="Unassembled WGS sequence"/>
</dbReference>
<gene>
    <name evidence="3" type="ORF">SAMN06269250_3263</name>
</gene>
<keyword evidence="1" id="KW-0472">Membrane</keyword>
<dbReference type="RefSeq" id="WP_097126821.1">
    <property type="nucleotide sequence ID" value="NZ_OCNH01000002.1"/>
</dbReference>